<name>A0ABD2PNH3_9PLAT</name>
<keyword evidence="2" id="KW-1185">Reference proteome</keyword>
<dbReference type="GO" id="GO:0005840">
    <property type="term" value="C:ribosome"/>
    <property type="evidence" value="ECO:0007669"/>
    <property type="project" value="UniProtKB-KW"/>
</dbReference>
<reference evidence="1 2" key="1">
    <citation type="submission" date="2024-11" db="EMBL/GenBank/DDBJ databases">
        <title>Adaptive evolution of stress response genes in parasites aligns with host niche diversity.</title>
        <authorList>
            <person name="Hahn C."/>
            <person name="Resl P."/>
        </authorList>
    </citation>
    <scope>NUCLEOTIDE SEQUENCE [LARGE SCALE GENOMIC DNA]</scope>
    <source>
        <strain evidence="1">EGGRZ-B1_66</strain>
        <tissue evidence="1">Body</tissue>
    </source>
</reference>
<evidence type="ECO:0000313" key="1">
    <source>
        <dbReference type="EMBL" id="KAL3309047.1"/>
    </source>
</evidence>
<organism evidence="1 2">
    <name type="scientific">Cichlidogyrus casuarinus</name>
    <dbReference type="NCBI Taxonomy" id="1844966"/>
    <lineage>
        <taxon>Eukaryota</taxon>
        <taxon>Metazoa</taxon>
        <taxon>Spiralia</taxon>
        <taxon>Lophotrochozoa</taxon>
        <taxon>Platyhelminthes</taxon>
        <taxon>Monogenea</taxon>
        <taxon>Monopisthocotylea</taxon>
        <taxon>Dactylogyridea</taxon>
        <taxon>Ancyrocephalidae</taxon>
        <taxon>Cichlidogyrus</taxon>
    </lineage>
</organism>
<comment type="caution">
    <text evidence="1">The sequence shown here is derived from an EMBL/GenBank/DDBJ whole genome shotgun (WGS) entry which is preliminary data.</text>
</comment>
<sequence>MMRIISALIERISRIFPPFELNLVPAQVGLINPGRQTRTVFDINSLINNVYFAVPKHRKSLLARRVDFFRPCKSYSCLVNIGSDKQSQIEEVKNLTNCLNCGSYHPRDSICIHCYEKVRSETEILKAQLSNPVTNKEIQFVYQNDPTLKQEFQQNKKFIT</sequence>
<keyword evidence="1" id="KW-0689">Ribosomal protein</keyword>
<proteinExistence type="predicted"/>
<evidence type="ECO:0000313" key="2">
    <source>
        <dbReference type="Proteomes" id="UP001626550"/>
    </source>
</evidence>
<accession>A0ABD2PNH3</accession>
<feature type="non-terminal residue" evidence="1">
    <location>
        <position position="160"/>
    </location>
</feature>
<keyword evidence="1" id="KW-0687">Ribonucleoprotein</keyword>
<dbReference type="AlphaFoldDB" id="A0ABD2PNH3"/>
<gene>
    <name evidence="1" type="primary">MRPL32</name>
    <name evidence="1" type="ORF">Ciccas_012410</name>
</gene>
<protein>
    <submittedName>
        <fullName evidence="1">54S ribosomal protein L32, mitochondrial</fullName>
    </submittedName>
</protein>
<dbReference type="Proteomes" id="UP001626550">
    <property type="component" value="Unassembled WGS sequence"/>
</dbReference>
<dbReference type="EMBL" id="JBJKFK010004366">
    <property type="protein sequence ID" value="KAL3309047.1"/>
    <property type="molecule type" value="Genomic_DNA"/>
</dbReference>